<evidence type="ECO:0000259" key="3">
    <source>
        <dbReference type="PROSITE" id="PS50405"/>
    </source>
</evidence>
<feature type="domain" description="GST N-terminal" evidence="2">
    <location>
        <begin position="2"/>
        <end position="85"/>
    </location>
</feature>
<dbReference type="InterPro" id="IPR040079">
    <property type="entry name" value="Glutathione_S-Trfase"/>
</dbReference>
<dbReference type="SFLD" id="SFLDG00358">
    <property type="entry name" value="Main_(cytGST)"/>
    <property type="match status" value="1"/>
</dbReference>
<reference evidence="4 5" key="1">
    <citation type="submission" date="2013-04" db="EMBL/GenBank/DDBJ databases">
        <title>Oceanococcus atlanticus 22II-S10r2 Genome Sequencing.</title>
        <authorList>
            <person name="Lai Q."/>
            <person name="Li G."/>
            <person name="Shao Z."/>
        </authorList>
    </citation>
    <scope>NUCLEOTIDE SEQUENCE [LARGE SCALE GENOMIC DNA]</scope>
    <source>
        <strain evidence="4 5">22II-S10r2</strain>
    </source>
</reference>
<dbReference type="GO" id="GO:0006559">
    <property type="term" value="P:L-phenylalanine catabolic process"/>
    <property type="evidence" value="ECO:0007669"/>
    <property type="project" value="TreeGrafter"/>
</dbReference>
<dbReference type="Gene3D" id="1.20.1050.10">
    <property type="match status" value="1"/>
</dbReference>
<comment type="similarity">
    <text evidence="1">Belongs to the GST superfamily. Zeta family.</text>
</comment>
<keyword evidence="4" id="KW-0413">Isomerase</keyword>
<evidence type="ECO:0000313" key="4">
    <source>
        <dbReference type="EMBL" id="ORE87080.1"/>
    </source>
</evidence>
<organism evidence="4 5">
    <name type="scientific">Oceanococcus atlanticus</name>
    <dbReference type="NCBI Taxonomy" id="1317117"/>
    <lineage>
        <taxon>Bacteria</taxon>
        <taxon>Pseudomonadati</taxon>
        <taxon>Pseudomonadota</taxon>
        <taxon>Gammaproteobacteria</taxon>
        <taxon>Chromatiales</taxon>
        <taxon>Oceanococcaceae</taxon>
        <taxon>Oceanococcus</taxon>
    </lineage>
</organism>
<dbReference type="SUPFAM" id="SSF47616">
    <property type="entry name" value="GST C-terminal domain-like"/>
    <property type="match status" value="1"/>
</dbReference>
<dbReference type="OrthoDB" id="509852at2"/>
<feature type="domain" description="GST C-terminal" evidence="3">
    <location>
        <begin position="90"/>
        <end position="216"/>
    </location>
</feature>
<sequence>MAAVEIFSYWRSSAAWRVRIALELKGIDYHIHPVHLIQDGGQQFSPAYRALSPEALVPSMRHAGFELSQSLAICEYLEATWPQPALLPANPQDAARVRSFCALIACDTHPLNNLRVLRYLEHDLGVAEAARTRWYHHWLDAALPALEARVAARATAFAYADQPGLAECFLIPQLFNARRFEVPLEAYPALLDLEARCLALPAFLKSHPDQQPDNPARMA</sequence>
<dbReference type="InterPro" id="IPR010987">
    <property type="entry name" value="Glutathione-S-Trfase_C-like"/>
</dbReference>
<keyword evidence="5" id="KW-1185">Reference proteome</keyword>
<dbReference type="InterPro" id="IPR036249">
    <property type="entry name" value="Thioredoxin-like_sf"/>
</dbReference>
<protein>
    <submittedName>
        <fullName evidence="4">Maleylacetoacetate isomerase</fullName>
    </submittedName>
</protein>
<dbReference type="InterPro" id="IPR004045">
    <property type="entry name" value="Glutathione_S-Trfase_N"/>
</dbReference>
<dbReference type="InterPro" id="IPR034330">
    <property type="entry name" value="GST_Zeta_C"/>
</dbReference>
<dbReference type="EMBL" id="AQQV01000002">
    <property type="protein sequence ID" value="ORE87080.1"/>
    <property type="molecule type" value="Genomic_DNA"/>
</dbReference>
<dbReference type="SUPFAM" id="SSF52833">
    <property type="entry name" value="Thioredoxin-like"/>
    <property type="match status" value="1"/>
</dbReference>
<dbReference type="GO" id="GO:0006749">
    <property type="term" value="P:glutathione metabolic process"/>
    <property type="evidence" value="ECO:0007669"/>
    <property type="project" value="TreeGrafter"/>
</dbReference>
<accession>A0A1Y1SDM1</accession>
<dbReference type="PROSITE" id="PS50404">
    <property type="entry name" value="GST_NTER"/>
    <property type="match status" value="1"/>
</dbReference>
<dbReference type="InterPro" id="IPR036282">
    <property type="entry name" value="Glutathione-S-Trfase_C_sf"/>
</dbReference>
<dbReference type="GO" id="GO:0005737">
    <property type="term" value="C:cytoplasm"/>
    <property type="evidence" value="ECO:0007669"/>
    <property type="project" value="InterPro"/>
</dbReference>
<name>A0A1Y1SDM1_9GAMM</name>
<evidence type="ECO:0000256" key="1">
    <source>
        <dbReference type="ARBA" id="ARBA00010007"/>
    </source>
</evidence>
<dbReference type="GO" id="GO:0004364">
    <property type="term" value="F:glutathione transferase activity"/>
    <property type="evidence" value="ECO:0007669"/>
    <property type="project" value="TreeGrafter"/>
</dbReference>
<dbReference type="Proteomes" id="UP000192342">
    <property type="component" value="Unassembled WGS sequence"/>
</dbReference>
<evidence type="ECO:0000259" key="2">
    <source>
        <dbReference type="PROSITE" id="PS50404"/>
    </source>
</evidence>
<gene>
    <name evidence="4" type="ORF">ATO7_08572</name>
</gene>
<dbReference type="CDD" id="cd03191">
    <property type="entry name" value="GST_C_Zeta"/>
    <property type="match status" value="1"/>
</dbReference>
<dbReference type="RefSeq" id="WP_083561280.1">
    <property type="nucleotide sequence ID" value="NZ_AQQV01000002.1"/>
</dbReference>
<dbReference type="InterPro" id="IPR034333">
    <property type="entry name" value="GST_Zeta_N"/>
</dbReference>
<comment type="caution">
    <text evidence="4">The sequence shown here is derived from an EMBL/GenBank/DDBJ whole genome shotgun (WGS) entry which is preliminary data.</text>
</comment>
<dbReference type="STRING" id="1317117.ATO7_08572"/>
<dbReference type="Gene3D" id="3.40.30.10">
    <property type="entry name" value="Glutaredoxin"/>
    <property type="match status" value="1"/>
</dbReference>
<dbReference type="InterPro" id="IPR005955">
    <property type="entry name" value="GST_Zeta"/>
</dbReference>
<dbReference type="PROSITE" id="PS50405">
    <property type="entry name" value="GST_CTER"/>
    <property type="match status" value="1"/>
</dbReference>
<dbReference type="AlphaFoldDB" id="A0A1Y1SDM1"/>
<dbReference type="Pfam" id="PF13409">
    <property type="entry name" value="GST_N_2"/>
    <property type="match status" value="1"/>
</dbReference>
<proteinExistence type="inferred from homology"/>
<dbReference type="GO" id="GO:0016034">
    <property type="term" value="F:maleylacetoacetate isomerase activity"/>
    <property type="evidence" value="ECO:0007669"/>
    <property type="project" value="TreeGrafter"/>
</dbReference>
<dbReference type="PANTHER" id="PTHR42673:SF21">
    <property type="entry name" value="GLUTATHIONE S-TRANSFERASE YFCF"/>
    <property type="match status" value="1"/>
</dbReference>
<dbReference type="PANTHER" id="PTHR42673">
    <property type="entry name" value="MALEYLACETOACETATE ISOMERASE"/>
    <property type="match status" value="1"/>
</dbReference>
<dbReference type="SFLD" id="SFLDS00019">
    <property type="entry name" value="Glutathione_Transferase_(cytos"/>
    <property type="match status" value="1"/>
</dbReference>
<dbReference type="CDD" id="cd03042">
    <property type="entry name" value="GST_N_Zeta"/>
    <property type="match status" value="1"/>
</dbReference>
<dbReference type="NCBIfam" id="TIGR01262">
    <property type="entry name" value="maiA"/>
    <property type="match status" value="1"/>
</dbReference>
<evidence type="ECO:0000313" key="5">
    <source>
        <dbReference type="Proteomes" id="UP000192342"/>
    </source>
</evidence>